<dbReference type="PANTHER" id="PTHR34184:SF4">
    <property type="entry name" value="UPF0718 PROTEIN YCGR"/>
    <property type="match status" value="1"/>
</dbReference>
<comment type="similarity">
    <text evidence="2">Belongs to the UPF0718 family.</text>
</comment>
<feature type="transmembrane region" description="Helical" evidence="7">
    <location>
        <begin position="334"/>
        <end position="353"/>
    </location>
</feature>
<feature type="transmembrane region" description="Helical" evidence="7">
    <location>
        <begin position="239"/>
        <end position="257"/>
    </location>
</feature>
<feature type="transmembrane region" description="Helical" evidence="7">
    <location>
        <begin position="65"/>
        <end position="83"/>
    </location>
</feature>
<dbReference type="PANTHER" id="PTHR34184">
    <property type="entry name" value="UPF0718 PROTEIN YCGR"/>
    <property type="match status" value="1"/>
</dbReference>
<evidence type="ECO:0000256" key="1">
    <source>
        <dbReference type="ARBA" id="ARBA00004651"/>
    </source>
</evidence>
<proteinExistence type="inferred from homology"/>
<keyword evidence="9" id="KW-1185">Reference proteome</keyword>
<dbReference type="InParanoid" id="A0A6N7EWI6"/>
<feature type="transmembrane region" description="Helical" evidence="7">
    <location>
        <begin position="138"/>
        <end position="157"/>
    </location>
</feature>
<dbReference type="InterPro" id="IPR052923">
    <property type="entry name" value="UPF0718"/>
</dbReference>
<dbReference type="Pfam" id="PF03773">
    <property type="entry name" value="ArsP_1"/>
    <property type="match status" value="1"/>
</dbReference>
<keyword evidence="6 7" id="KW-0472">Membrane</keyword>
<comment type="caution">
    <text evidence="8">The sequence shown here is derived from an EMBL/GenBank/DDBJ whole genome shotgun (WGS) entry which is preliminary data.</text>
</comment>
<feature type="transmembrane region" description="Helical" evidence="7">
    <location>
        <begin position="264"/>
        <end position="283"/>
    </location>
</feature>
<keyword evidence="4 7" id="KW-0812">Transmembrane</keyword>
<keyword evidence="3" id="KW-1003">Cell membrane</keyword>
<comment type="subcellular location">
    <subcellularLocation>
        <location evidence="1">Cell membrane</location>
        <topology evidence="1">Multi-pass membrane protein</topology>
    </subcellularLocation>
</comment>
<evidence type="ECO:0000313" key="9">
    <source>
        <dbReference type="Proteomes" id="UP000471298"/>
    </source>
</evidence>
<evidence type="ECO:0000313" key="8">
    <source>
        <dbReference type="EMBL" id="MPV85477.1"/>
    </source>
</evidence>
<evidence type="ECO:0000256" key="2">
    <source>
        <dbReference type="ARBA" id="ARBA00006386"/>
    </source>
</evidence>
<evidence type="ECO:0000256" key="7">
    <source>
        <dbReference type="SAM" id="Phobius"/>
    </source>
</evidence>
<dbReference type="AlphaFoldDB" id="A0A6N7EWI6"/>
<dbReference type="EMBL" id="WHNW01000002">
    <property type="protein sequence ID" value="MPV85477.1"/>
    <property type="molecule type" value="Genomic_DNA"/>
</dbReference>
<dbReference type="InterPro" id="IPR005524">
    <property type="entry name" value="DUF318"/>
</dbReference>
<feature type="transmembrane region" description="Helical" evidence="7">
    <location>
        <begin position="26"/>
        <end position="45"/>
    </location>
</feature>
<keyword evidence="5 7" id="KW-1133">Transmembrane helix</keyword>
<reference evidence="8 9" key="1">
    <citation type="submission" date="2019-10" db="EMBL/GenBank/DDBJ databases">
        <title>Cardiobacteriales fam. a chemoheterotrophic member of the order Cardiobacteriales, and proposal of Cardiobacteriales fam. nov.</title>
        <authorList>
            <person name="Wang C."/>
        </authorList>
    </citation>
    <scope>NUCLEOTIDE SEQUENCE [LARGE SCALE GENOMIC DNA]</scope>
    <source>
        <strain evidence="8 9">ML27</strain>
    </source>
</reference>
<feature type="transmembrane region" description="Helical" evidence="7">
    <location>
        <begin position="164"/>
        <end position="183"/>
    </location>
</feature>
<accession>A0A6N7EWI6</accession>
<evidence type="ECO:0000256" key="5">
    <source>
        <dbReference type="ARBA" id="ARBA00022989"/>
    </source>
</evidence>
<dbReference type="GO" id="GO:0005886">
    <property type="term" value="C:plasma membrane"/>
    <property type="evidence" value="ECO:0007669"/>
    <property type="project" value="UniProtKB-SubCell"/>
</dbReference>
<organism evidence="8 9">
    <name type="scientific">Ostreibacterium oceani</name>
    <dbReference type="NCBI Taxonomy" id="2654998"/>
    <lineage>
        <taxon>Bacteria</taxon>
        <taxon>Pseudomonadati</taxon>
        <taxon>Pseudomonadota</taxon>
        <taxon>Gammaproteobacteria</taxon>
        <taxon>Cardiobacteriales</taxon>
        <taxon>Ostreibacteriaceae</taxon>
        <taxon>Ostreibacterium</taxon>
    </lineage>
</organism>
<feature type="transmembrane region" description="Helical" evidence="7">
    <location>
        <begin position="104"/>
        <end position="126"/>
    </location>
</feature>
<dbReference type="Proteomes" id="UP000471298">
    <property type="component" value="Unassembled WGS sequence"/>
</dbReference>
<evidence type="ECO:0000256" key="4">
    <source>
        <dbReference type="ARBA" id="ARBA00022692"/>
    </source>
</evidence>
<evidence type="ECO:0000256" key="6">
    <source>
        <dbReference type="ARBA" id="ARBA00023136"/>
    </source>
</evidence>
<sequence length="360" mass="39643">MTNHSCCHSNNNNSGKKPSGIRRFDLLFWFSLIAVGTLYFLGILFPDFVAKFDWLNTMAHTAHQMIHAMWWGVAIGAIFIGILSKVPREFVMAILGRGGSVSGLFRATAAGVLLDLCSHGILMVGVKLYERGASAGQVMAFLLASPWNSFSLTLILIGLIGFKWTMVFIALSMLIGFITGWVFDRFVHAGILPKNPADVVLPTDFKFWSQAKRQLRQTQFNADFFKTLLLNGIRDSKMVVRWLLFGVFLAALLRALFDPTQFERYFGPTLIGLIITIAVATVLEVCSEGSTPIAADIVTRANSPGNGFAFLMAGVSTDYTEVMILKDTTKSWKIALFLPLITVPQVVLVAWLINVSYGGG</sequence>
<name>A0A6N7EWI6_9GAMM</name>
<evidence type="ECO:0000256" key="3">
    <source>
        <dbReference type="ARBA" id="ARBA00022475"/>
    </source>
</evidence>
<dbReference type="RefSeq" id="WP_152808772.1">
    <property type="nucleotide sequence ID" value="NZ_WHNW01000002.1"/>
</dbReference>
<gene>
    <name evidence="8" type="ORF">GCU85_01845</name>
</gene>
<protein>
    <submittedName>
        <fullName evidence="8">ATPase</fullName>
    </submittedName>
</protein>